<feature type="compositionally biased region" description="Acidic residues" evidence="6">
    <location>
        <begin position="58"/>
        <end position="67"/>
    </location>
</feature>
<dbReference type="OrthoDB" id="5413982at2759"/>
<accession>A0A6A6W6H9</accession>
<sequence length="572" mass="62876">MTEAEDKEKAEKLAAAKKRFEELKKQKNKKGGAKKKGDKVKADADAEASSAAEKQDEAAADEQDDGADGPGAAAIDASKAEGAPHEVSKDTSKPSHGRTASISTTRKVSSDTGMKSPAGETAQDIHRKQAQRIEQLEKENKKLQSESEAHEKKWRKTEDELEELREARGEVEELKSKAGKADERDNEIENLKTEITALQRQIPQLQSQASRSRRISTSSPANADDLTSQLASKANTIDSLELELFNLHTQLSTLESKNTDLSSQLTTLEDALSTEREAHSSTAKELADLRTNLESASTRAESSDTDKSALTKQIAQLEASLAASQRTADAASKRASTLDQKVSTLTTLHRDASTAHAARQRDFSKTEREAKELRSRVSFLAGENSKLRSTASHGVTDDDGTSVDELVDEARETLRRKVRELEEENAELRRGVWRDRRRELQPGLDDDNDADTSFDDVDLTGRASPRAARPGVTRGSSSLTDVINSGIKAFSSTGVGGGRRRGSSVRKQSLGHVSEDGDEFAFDEEEFKRAQEEENMRRLERVREIKRGLVDWKGWRVDLVHVRAGMGGVFDV</sequence>
<feature type="coiled-coil region" evidence="5">
    <location>
        <begin position="307"/>
        <end position="334"/>
    </location>
</feature>
<feature type="region of interest" description="Disordered" evidence="6">
    <location>
        <begin position="441"/>
        <end position="477"/>
    </location>
</feature>
<feature type="domain" description="Periplakin-like plectin repeat" evidence="7">
    <location>
        <begin position="172"/>
        <end position="320"/>
    </location>
</feature>
<feature type="compositionally biased region" description="Basic residues" evidence="6">
    <location>
        <begin position="26"/>
        <end position="38"/>
    </location>
</feature>
<keyword evidence="3" id="KW-0518">Myosin</keyword>
<keyword evidence="2" id="KW-0963">Cytoplasm</keyword>
<dbReference type="InterPro" id="IPR058847">
    <property type="entry name" value="Plectin_PPL"/>
</dbReference>
<feature type="compositionally biased region" description="Acidic residues" evidence="6">
    <location>
        <begin position="444"/>
        <end position="458"/>
    </location>
</feature>
<feature type="region of interest" description="Disordered" evidence="6">
    <location>
        <begin position="349"/>
        <end position="368"/>
    </location>
</feature>
<gene>
    <name evidence="8" type="ORF">EJ05DRAFT_529408</name>
</gene>
<dbReference type="PANTHER" id="PTHR46349">
    <property type="entry name" value="CINGULIN-LIKE PROTEIN 1-RELATED"/>
    <property type="match status" value="1"/>
</dbReference>
<dbReference type="RefSeq" id="XP_033600085.1">
    <property type="nucleotide sequence ID" value="XM_033748931.1"/>
</dbReference>
<comment type="subcellular location">
    <subcellularLocation>
        <location evidence="1">Cytoplasm</location>
    </subcellularLocation>
</comment>
<dbReference type="AlphaFoldDB" id="A0A6A6W6H9"/>
<keyword evidence="9" id="KW-1185">Reference proteome</keyword>
<name>A0A6A6W6H9_9PEZI</name>
<feature type="compositionally biased region" description="Polar residues" evidence="6">
    <location>
        <begin position="196"/>
        <end position="226"/>
    </location>
</feature>
<evidence type="ECO:0000313" key="8">
    <source>
        <dbReference type="EMBL" id="KAF2757634.1"/>
    </source>
</evidence>
<evidence type="ECO:0000256" key="3">
    <source>
        <dbReference type="ARBA" id="ARBA00023123"/>
    </source>
</evidence>
<feature type="compositionally biased region" description="Basic and acidic residues" evidence="6">
    <location>
        <begin position="134"/>
        <end position="151"/>
    </location>
</feature>
<feature type="region of interest" description="Disordered" evidence="6">
    <location>
        <begin position="17"/>
        <end position="226"/>
    </location>
</feature>
<dbReference type="EMBL" id="ML996573">
    <property type="protein sequence ID" value="KAF2757634.1"/>
    <property type="molecule type" value="Genomic_DNA"/>
</dbReference>
<protein>
    <recommendedName>
        <fullName evidence="7">Periplakin-like plectin repeat domain-containing protein</fullName>
    </recommendedName>
</protein>
<evidence type="ECO:0000256" key="5">
    <source>
        <dbReference type="SAM" id="Coils"/>
    </source>
</evidence>
<dbReference type="GeneID" id="54489985"/>
<evidence type="ECO:0000256" key="4">
    <source>
        <dbReference type="ARBA" id="ARBA00023175"/>
    </source>
</evidence>
<feature type="coiled-coil region" evidence="5">
    <location>
        <begin position="404"/>
        <end position="431"/>
    </location>
</feature>
<dbReference type="Pfam" id="PF26346">
    <property type="entry name" value="Plectin_PPL"/>
    <property type="match status" value="1"/>
</dbReference>
<dbReference type="SUPFAM" id="SSF57997">
    <property type="entry name" value="Tropomyosin"/>
    <property type="match status" value="1"/>
</dbReference>
<feature type="compositionally biased region" description="Basic and acidic residues" evidence="6">
    <location>
        <begin position="164"/>
        <end position="192"/>
    </location>
</feature>
<proteinExistence type="predicted"/>
<evidence type="ECO:0000259" key="7">
    <source>
        <dbReference type="Pfam" id="PF26346"/>
    </source>
</evidence>
<dbReference type="PANTHER" id="PTHR46349:SF6">
    <property type="entry name" value="MYOSIN-6-LIKE"/>
    <property type="match status" value="1"/>
</dbReference>
<organism evidence="8 9">
    <name type="scientific">Pseudovirgaria hyperparasitica</name>
    <dbReference type="NCBI Taxonomy" id="470096"/>
    <lineage>
        <taxon>Eukaryota</taxon>
        <taxon>Fungi</taxon>
        <taxon>Dikarya</taxon>
        <taxon>Ascomycota</taxon>
        <taxon>Pezizomycotina</taxon>
        <taxon>Dothideomycetes</taxon>
        <taxon>Dothideomycetes incertae sedis</taxon>
        <taxon>Acrospermales</taxon>
        <taxon>Acrospermaceae</taxon>
        <taxon>Pseudovirgaria</taxon>
    </lineage>
</organism>
<keyword evidence="5" id="KW-0175">Coiled coil</keyword>
<feature type="compositionally biased region" description="Basic and acidic residues" evidence="6">
    <location>
        <begin position="78"/>
        <end position="93"/>
    </location>
</feature>
<evidence type="ECO:0000256" key="1">
    <source>
        <dbReference type="ARBA" id="ARBA00004496"/>
    </source>
</evidence>
<dbReference type="Proteomes" id="UP000799437">
    <property type="component" value="Unassembled WGS sequence"/>
</dbReference>
<evidence type="ECO:0000256" key="2">
    <source>
        <dbReference type="ARBA" id="ARBA00022490"/>
    </source>
</evidence>
<evidence type="ECO:0000256" key="6">
    <source>
        <dbReference type="SAM" id="MobiDB-lite"/>
    </source>
</evidence>
<evidence type="ECO:0000313" key="9">
    <source>
        <dbReference type="Proteomes" id="UP000799437"/>
    </source>
</evidence>
<dbReference type="Gene3D" id="1.10.287.1490">
    <property type="match status" value="1"/>
</dbReference>
<reference evidence="8" key="1">
    <citation type="journal article" date="2020" name="Stud. Mycol.">
        <title>101 Dothideomycetes genomes: a test case for predicting lifestyles and emergence of pathogens.</title>
        <authorList>
            <person name="Haridas S."/>
            <person name="Albert R."/>
            <person name="Binder M."/>
            <person name="Bloem J."/>
            <person name="Labutti K."/>
            <person name="Salamov A."/>
            <person name="Andreopoulos B."/>
            <person name="Baker S."/>
            <person name="Barry K."/>
            <person name="Bills G."/>
            <person name="Bluhm B."/>
            <person name="Cannon C."/>
            <person name="Castanera R."/>
            <person name="Culley D."/>
            <person name="Daum C."/>
            <person name="Ezra D."/>
            <person name="Gonzalez J."/>
            <person name="Henrissat B."/>
            <person name="Kuo A."/>
            <person name="Liang C."/>
            <person name="Lipzen A."/>
            <person name="Lutzoni F."/>
            <person name="Magnuson J."/>
            <person name="Mondo S."/>
            <person name="Nolan M."/>
            <person name="Ohm R."/>
            <person name="Pangilinan J."/>
            <person name="Park H.-J."/>
            <person name="Ramirez L."/>
            <person name="Alfaro M."/>
            <person name="Sun H."/>
            <person name="Tritt A."/>
            <person name="Yoshinaga Y."/>
            <person name="Zwiers L.-H."/>
            <person name="Turgeon B."/>
            <person name="Goodwin S."/>
            <person name="Spatafora J."/>
            <person name="Crous P."/>
            <person name="Grigoriev I."/>
        </authorList>
    </citation>
    <scope>NUCLEOTIDE SEQUENCE</scope>
    <source>
        <strain evidence="8">CBS 121739</strain>
    </source>
</reference>
<feature type="compositionally biased region" description="Polar residues" evidence="6">
    <location>
        <begin position="98"/>
        <end position="113"/>
    </location>
</feature>
<keyword evidence="4" id="KW-0505">Motor protein</keyword>